<evidence type="ECO:0000259" key="8">
    <source>
        <dbReference type="Pfam" id="PF13873"/>
    </source>
</evidence>
<evidence type="ECO:0000256" key="5">
    <source>
        <dbReference type="ARBA" id="ARBA00023163"/>
    </source>
</evidence>
<dbReference type="GeneID" id="105228725"/>
<gene>
    <name evidence="10" type="primary">LOC105228725</name>
</gene>
<comment type="function">
    <text evidence="6">Involved in transvection phenomena (= synapsis-dependent gene expression), where the synaptic pairing of chromosomes carrying genes with which zeste interacts influences the expression of these genes. Zeste binds to DNA and stimulates transcription from a nearby promoter.</text>
</comment>
<name>A0A6I9VBW2_BACDO</name>
<dbReference type="Pfam" id="PF13873">
    <property type="entry name" value="Myb_DNA-bind_5"/>
    <property type="match status" value="1"/>
</dbReference>
<keyword evidence="9" id="KW-1185">Reference proteome</keyword>
<dbReference type="RefSeq" id="XP_011206967.2">
    <property type="nucleotide sequence ID" value="XM_011208665.4"/>
</dbReference>
<dbReference type="OrthoDB" id="8053018at2759"/>
<accession>A0A6I9VBW2</accession>
<evidence type="ECO:0000256" key="3">
    <source>
        <dbReference type="ARBA" id="ARBA00023015"/>
    </source>
</evidence>
<protein>
    <recommendedName>
        <fullName evidence="2">Regulatory protein zeste</fullName>
    </recommendedName>
</protein>
<dbReference type="AlphaFoldDB" id="A0A6I9VBW2"/>
<organism evidence="9 10">
    <name type="scientific">Bactrocera dorsalis</name>
    <name type="common">Oriental fruit fly</name>
    <name type="synonym">Dacus dorsalis</name>
    <dbReference type="NCBI Taxonomy" id="27457"/>
    <lineage>
        <taxon>Eukaryota</taxon>
        <taxon>Metazoa</taxon>
        <taxon>Ecdysozoa</taxon>
        <taxon>Arthropoda</taxon>
        <taxon>Hexapoda</taxon>
        <taxon>Insecta</taxon>
        <taxon>Pterygota</taxon>
        <taxon>Neoptera</taxon>
        <taxon>Endopterygota</taxon>
        <taxon>Diptera</taxon>
        <taxon>Brachycera</taxon>
        <taxon>Muscomorpha</taxon>
        <taxon>Tephritoidea</taxon>
        <taxon>Tephritidae</taxon>
        <taxon>Bactrocera</taxon>
        <taxon>Bactrocera</taxon>
    </lineage>
</organism>
<evidence type="ECO:0000256" key="4">
    <source>
        <dbReference type="ARBA" id="ARBA00023125"/>
    </source>
</evidence>
<dbReference type="InParanoid" id="A0A6I9VBW2"/>
<dbReference type="KEGG" id="bdr:105228725"/>
<evidence type="ECO:0000256" key="1">
    <source>
        <dbReference type="ARBA" id="ARBA00011764"/>
    </source>
</evidence>
<dbReference type="Proteomes" id="UP001652620">
    <property type="component" value="Unplaced"/>
</dbReference>
<sequence length="354" mass="40443">MGRHKNGAQEAILVKFMQEYPDLACGTLSNKQLRNDLWNLLANKLNVRGPPRKTPERWKKVWFDWRSAVKRKIVQERNEAAAGDQDDLQIRKTFLSSIENKLAHICGFLDNDIDGIDKLINADTNNEVSVPSKVDFESGRASVSEVSKDLGADADIHAKSIKPEDFREHYDNITNVIKEELILDETDNEILMDSDNGFTTFDFGDNRNITETECITVQPFVMCHSTQSEVKSEIQISDAEHPPKERNINSSQKAKANDEDVVQLVSQQTTLIKSVAKLIKKTAKGQAESLSVMKDIRNGLKEMCESINKLNEATAEKLKEQRRHNYEIEKLRREEMLLQKQQLELNELATFRKD</sequence>
<feature type="domain" description="Myb/SANT-like DNA-binding" evidence="8">
    <location>
        <begin position="8"/>
        <end position="74"/>
    </location>
</feature>
<keyword evidence="3" id="KW-0805">Transcription regulation</keyword>
<evidence type="ECO:0000313" key="9">
    <source>
        <dbReference type="Proteomes" id="UP001652620"/>
    </source>
</evidence>
<reference evidence="10" key="1">
    <citation type="submission" date="2025-08" db="UniProtKB">
        <authorList>
            <consortium name="RefSeq"/>
        </authorList>
    </citation>
    <scope>IDENTIFICATION</scope>
    <source>
        <tissue evidence="10">Adult</tissue>
    </source>
</reference>
<keyword evidence="4" id="KW-0238">DNA-binding</keyword>
<dbReference type="GO" id="GO:0003677">
    <property type="term" value="F:DNA binding"/>
    <property type="evidence" value="ECO:0007669"/>
    <property type="project" value="UniProtKB-KW"/>
</dbReference>
<dbReference type="InterPro" id="IPR028002">
    <property type="entry name" value="Myb_DNA-bind_5"/>
</dbReference>
<feature type="region of interest" description="Disordered" evidence="7">
    <location>
        <begin position="234"/>
        <end position="255"/>
    </location>
</feature>
<evidence type="ECO:0000256" key="7">
    <source>
        <dbReference type="SAM" id="MobiDB-lite"/>
    </source>
</evidence>
<keyword evidence="5" id="KW-0804">Transcription</keyword>
<proteinExistence type="predicted"/>
<evidence type="ECO:0000256" key="6">
    <source>
        <dbReference type="ARBA" id="ARBA00025466"/>
    </source>
</evidence>
<evidence type="ECO:0000256" key="2">
    <source>
        <dbReference type="ARBA" id="ARBA00016807"/>
    </source>
</evidence>
<feature type="compositionally biased region" description="Basic and acidic residues" evidence="7">
    <location>
        <begin position="238"/>
        <end position="247"/>
    </location>
</feature>
<evidence type="ECO:0000313" key="10">
    <source>
        <dbReference type="RefSeq" id="XP_011206967.2"/>
    </source>
</evidence>
<comment type="subunit">
    <text evidence="1">Self-associates forming complexes of several hundred monomers.</text>
</comment>